<dbReference type="SUPFAM" id="SSF52540">
    <property type="entry name" value="P-loop containing nucleoside triphosphate hydrolases"/>
    <property type="match status" value="1"/>
</dbReference>
<comment type="caution">
    <text evidence="2">The sequence shown here is derived from an EMBL/GenBank/DDBJ whole genome shotgun (WGS) entry which is preliminary data.</text>
</comment>
<keyword evidence="3" id="KW-1185">Reference proteome</keyword>
<organism evidence="2 3">
    <name type="scientific">Anaerobacillus alkalilacustris</name>
    <dbReference type="NCBI Taxonomy" id="393763"/>
    <lineage>
        <taxon>Bacteria</taxon>
        <taxon>Bacillati</taxon>
        <taxon>Bacillota</taxon>
        <taxon>Bacilli</taxon>
        <taxon>Bacillales</taxon>
        <taxon>Bacillaceae</taxon>
        <taxon>Anaerobacillus</taxon>
    </lineage>
</organism>
<sequence>MHDIELDISFGKHRADTNWKTEYLTWEEFVERLKKIRRTKETMAQYDKMHNIARGKVKDGPAYVGGLVRGGRRKKENVDTRSLITLDADHPHDLDFLFAVELVLGGSAYVIYSTHSHRPDKPKYRLIVPTSRTMNPDEYAAVSRKLAEQIGMEYFDKTTFHVHRLMYLPSCSKDAEHVFIENEGDLVSVEELLNEYEDWKDPLQWPRHKDDKVQRQTANKMEDPRSKQGLVGTFCRCYSISEAIAEFLSDAYEPVDDSLTRYTHIGASSYGGLVIYDEDTFAYSHHESDPISGMEVNSFDLIRIHKFGKLDDRASEKTNITKLPSYTAMLAFASKDKKVKREKLAELNDDFAGMDYSDEDEDVDPDAWQDKLDTHPKTGLPLPTANNVELFLTNDIWKDVLAYDAFGNTEVICKPLPWRGKERPSRSYEPWLAADDKRLQHWFAKTYKINSAKTIQNAFTEVVHMNAFHPIKNYVESVNWDGQERAERLFIDYLGAEDTHYVKQATRKTLLAAINRLYVPGCKFDEMLVIVGPQGAGKSSLLAKLGREWFSDSLRTFENKEAGEHLQAGWIFEIGELSALKKSEVEEVKAFLSKTEDRYRVAYDRQVSDFPRKCVFFGTTNTRDFLRDSTGNRRFWPVEIEPESAKHSHWEHLTDEVVGQIWAEVLTWFKAGESLQLDNEARIEAEKQQASHMEVDSREGIIQEWLDTPIEDDMGRATDDLRVRVCVAQIWVECFGKKRGDLKPWDSKEVMDILRRVPGWSERKGKARVPGYGVQRVFEREVSIEEKWAVNHE</sequence>
<dbReference type="InterPro" id="IPR007936">
    <property type="entry name" value="VapE-like_dom"/>
</dbReference>
<evidence type="ECO:0000313" key="3">
    <source>
        <dbReference type="Proteomes" id="UP000179524"/>
    </source>
</evidence>
<protein>
    <submittedName>
        <fullName evidence="2">Virulence protein E</fullName>
    </submittedName>
</protein>
<evidence type="ECO:0000313" key="2">
    <source>
        <dbReference type="EMBL" id="OIJ17085.1"/>
    </source>
</evidence>
<name>A0A1S2M026_9BACI</name>
<dbReference type="PANTHER" id="PTHR34985">
    <property type="entry name" value="SLR0554 PROTEIN"/>
    <property type="match status" value="1"/>
</dbReference>
<dbReference type="EMBL" id="MLQR01000001">
    <property type="protein sequence ID" value="OIJ17085.1"/>
    <property type="molecule type" value="Genomic_DNA"/>
</dbReference>
<proteinExistence type="predicted"/>
<dbReference type="OrthoDB" id="9763644at2"/>
<gene>
    <name evidence="2" type="ORF">BKP37_00660</name>
</gene>
<dbReference type="InterPro" id="IPR027417">
    <property type="entry name" value="P-loop_NTPase"/>
</dbReference>
<dbReference type="AlphaFoldDB" id="A0A1S2M026"/>
<evidence type="ECO:0000259" key="1">
    <source>
        <dbReference type="Pfam" id="PF05272"/>
    </source>
</evidence>
<accession>A0A1S2M026</accession>
<reference evidence="2 3" key="1">
    <citation type="submission" date="2016-10" db="EMBL/GenBank/DDBJ databases">
        <title>Draft genome sequences of four alkaliphilic bacteria belonging to the Anaerobacillus genus.</title>
        <authorList>
            <person name="Bassil N.M."/>
            <person name="Lloyd J.R."/>
        </authorList>
    </citation>
    <scope>NUCLEOTIDE SEQUENCE [LARGE SCALE GENOMIC DNA]</scope>
    <source>
        <strain evidence="2 3">DSM 18345</strain>
    </source>
</reference>
<dbReference type="PANTHER" id="PTHR34985:SF1">
    <property type="entry name" value="SLR0554 PROTEIN"/>
    <property type="match status" value="1"/>
</dbReference>
<dbReference type="RefSeq" id="WP_071307813.1">
    <property type="nucleotide sequence ID" value="NZ_MLQR01000001.1"/>
</dbReference>
<dbReference type="Pfam" id="PF05272">
    <property type="entry name" value="VapE-like_dom"/>
    <property type="match status" value="1"/>
</dbReference>
<dbReference type="Proteomes" id="UP000179524">
    <property type="component" value="Unassembled WGS sequence"/>
</dbReference>
<feature type="domain" description="Virulence-associated protein E-like" evidence="1">
    <location>
        <begin position="476"/>
        <end position="693"/>
    </location>
</feature>